<evidence type="ECO:0000313" key="2">
    <source>
        <dbReference type="EMBL" id="KAJ4373823.1"/>
    </source>
</evidence>
<sequence length="475" mass="54604">MPTSRPLTDLYDRILRERQGRVWTIHRIVEAEKLQQKIDKFNKKSLLQHSLDSGQEQGVTADEELRADVFQLNSELEGFGPGAKYKSSNVFGVDVEREIESFGDLALGGVRCLLLVMEGYWSIAKGLSADSTKEGDAQLLYKIIARNATRHQNERSCHDDTTAYSYWKKRWNADVARSDDKVWIRTKYDDLSENYKYEFVSRKELTDAKIEEDERIKDQWHNTRKRLIGLLMTHKDKLKHVKNVLCFGLGALDWRRPRSFVQHLAAATIRDTLNSLQQRGPNEGLQIIAQDPAYCSNCTSVLKSELSIEAVTSLKGFKEVTRNSFIITVAPSAPVCQIITDLTLDDGGPAAMLCDRFGDDYLAQERTREGALDALDTSDEPTKNMVEYKKRCVIEGFEDRDELPGMSYDEYKKYPTVQALRKELELTNKEIILDDKRETKTIDKDKIQKDNNWCDMSRREATWNFPESALYVRVD</sequence>
<evidence type="ECO:0000259" key="1">
    <source>
        <dbReference type="Pfam" id="PF07985"/>
    </source>
</evidence>
<comment type="caution">
    <text evidence="2">The sequence shown here is derived from an EMBL/GenBank/DDBJ whole genome shotgun (WGS) entry which is preliminary data.</text>
</comment>
<reference evidence="2" key="1">
    <citation type="submission" date="2022-10" db="EMBL/GenBank/DDBJ databases">
        <title>Tapping the CABI collections for fungal endophytes: first genome assemblies for Collariella, Neodidymelliopsis, Ascochyta clinopodiicola, Didymella pomorum, Didymosphaeria variabile, Neocosmospora piperis and Neocucurbitaria cava.</title>
        <authorList>
            <person name="Hill R."/>
        </authorList>
    </citation>
    <scope>NUCLEOTIDE SEQUENCE</scope>
    <source>
        <strain evidence="2">IMI 356814</strain>
    </source>
</reference>
<accession>A0A9W8YDX4</accession>
<dbReference type="AlphaFoldDB" id="A0A9W8YDX4"/>
<dbReference type="PANTHER" id="PTHR42080">
    <property type="entry name" value="SRR1 DOMAIN-CONTAINING PROTEIN"/>
    <property type="match status" value="1"/>
</dbReference>
<dbReference type="Proteomes" id="UP001140560">
    <property type="component" value="Unassembled WGS sequence"/>
</dbReference>
<feature type="domain" description="SRR1-like" evidence="1">
    <location>
        <begin position="232"/>
        <end position="420"/>
    </location>
</feature>
<dbReference type="OrthoDB" id="5230585at2759"/>
<protein>
    <recommendedName>
        <fullName evidence="1">SRR1-like domain-containing protein</fullName>
    </recommendedName>
</protein>
<proteinExistence type="predicted"/>
<dbReference type="EMBL" id="JAPEUY010000004">
    <property type="protein sequence ID" value="KAJ4373823.1"/>
    <property type="molecule type" value="Genomic_DNA"/>
</dbReference>
<dbReference type="InterPro" id="IPR012942">
    <property type="entry name" value="SRR1-like"/>
</dbReference>
<name>A0A9W8YDX4_9PLEO</name>
<dbReference type="Pfam" id="PF07985">
    <property type="entry name" value="SRR1"/>
    <property type="match status" value="1"/>
</dbReference>
<gene>
    <name evidence="2" type="ORF">N0V83_002562</name>
</gene>
<evidence type="ECO:0000313" key="3">
    <source>
        <dbReference type="Proteomes" id="UP001140560"/>
    </source>
</evidence>
<organism evidence="2 3">
    <name type="scientific">Neocucurbitaria cava</name>
    <dbReference type="NCBI Taxonomy" id="798079"/>
    <lineage>
        <taxon>Eukaryota</taxon>
        <taxon>Fungi</taxon>
        <taxon>Dikarya</taxon>
        <taxon>Ascomycota</taxon>
        <taxon>Pezizomycotina</taxon>
        <taxon>Dothideomycetes</taxon>
        <taxon>Pleosporomycetidae</taxon>
        <taxon>Pleosporales</taxon>
        <taxon>Pleosporineae</taxon>
        <taxon>Cucurbitariaceae</taxon>
        <taxon>Neocucurbitaria</taxon>
    </lineage>
</organism>
<dbReference type="PANTHER" id="PTHR42080:SF1">
    <property type="entry name" value="SRR1-LIKE DOMAIN-CONTAINING PROTEIN"/>
    <property type="match status" value="1"/>
</dbReference>
<keyword evidence="3" id="KW-1185">Reference proteome</keyword>